<evidence type="ECO:0000256" key="1">
    <source>
        <dbReference type="SAM" id="MobiDB-lite"/>
    </source>
</evidence>
<evidence type="ECO:0000313" key="3">
    <source>
        <dbReference type="Proteomes" id="UP000298663"/>
    </source>
</evidence>
<sequence length="86" mass="9725">MADDRRALMQSSDSRESSSGQEYIIAISHNSRCPAKRKSKNTCLDLLGPVHRGYGEEIDKDYGRKEDIRSEGIEDHKEELTPLVFG</sequence>
<dbReference type="AlphaFoldDB" id="A0A4U5NGP1"/>
<organism evidence="2 3">
    <name type="scientific">Steinernema carpocapsae</name>
    <name type="common">Entomopathogenic nematode</name>
    <dbReference type="NCBI Taxonomy" id="34508"/>
    <lineage>
        <taxon>Eukaryota</taxon>
        <taxon>Metazoa</taxon>
        <taxon>Ecdysozoa</taxon>
        <taxon>Nematoda</taxon>
        <taxon>Chromadorea</taxon>
        <taxon>Rhabditida</taxon>
        <taxon>Tylenchina</taxon>
        <taxon>Panagrolaimomorpha</taxon>
        <taxon>Strongyloidoidea</taxon>
        <taxon>Steinernematidae</taxon>
        <taxon>Steinernema</taxon>
    </lineage>
</organism>
<protein>
    <submittedName>
        <fullName evidence="2">Uncharacterized protein</fullName>
    </submittedName>
</protein>
<reference evidence="2 3" key="2">
    <citation type="journal article" date="2019" name="G3 (Bethesda)">
        <title>Hybrid Assembly of the Genome of the Entomopathogenic Nematode Steinernema carpocapsae Identifies the X-Chromosome.</title>
        <authorList>
            <person name="Serra L."/>
            <person name="Macchietto M."/>
            <person name="Macias-Munoz A."/>
            <person name="McGill C.J."/>
            <person name="Rodriguez I.M."/>
            <person name="Rodriguez B."/>
            <person name="Murad R."/>
            <person name="Mortazavi A."/>
        </authorList>
    </citation>
    <scope>NUCLEOTIDE SEQUENCE [LARGE SCALE GENOMIC DNA]</scope>
    <source>
        <strain evidence="2 3">ALL</strain>
    </source>
</reference>
<gene>
    <name evidence="2" type="ORF">L596_015721</name>
</gene>
<name>A0A4U5NGP1_STECR</name>
<reference evidence="2 3" key="1">
    <citation type="journal article" date="2015" name="Genome Biol.">
        <title>Comparative genomics of Steinernema reveals deeply conserved gene regulatory networks.</title>
        <authorList>
            <person name="Dillman A.R."/>
            <person name="Macchietto M."/>
            <person name="Porter C.F."/>
            <person name="Rogers A."/>
            <person name="Williams B."/>
            <person name="Antoshechkin I."/>
            <person name="Lee M.M."/>
            <person name="Goodwin Z."/>
            <person name="Lu X."/>
            <person name="Lewis E.E."/>
            <person name="Goodrich-Blair H."/>
            <person name="Stock S.P."/>
            <person name="Adams B.J."/>
            <person name="Sternberg P.W."/>
            <person name="Mortazavi A."/>
        </authorList>
    </citation>
    <scope>NUCLEOTIDE SEQUENCE [LARGE SCALE GENOMIC DNA]</scope>
    <source>
        <strain evidence="2 3">ALL</strain>
    </source>
</reference>
<dbReference type="EMBL" id="AZBU02000004">
    <property type="protein sequence ID" value="TKR81926.1"/>
    <property type="molecule type" value="Genomic_DNA"/>
</dbReference>
<evidence type="ECO:0000313" key="2">
    <source>
        <dbReference type="EMBL" id="TKR81926.1"/>
    </source>
</evidence>
<feature type="region of interest" description="Disordered" evidence="1">
    <location>
        <begin position="1"/>
        <end position="22"/>
    </location>
</feature>
<accession>A0A4U5NGP1</accession>
<keyword evidence="3" id="KW-1185">Reference proteome</keyword>
<comment type="caution">
    <text evidence="2">The sequence shown here is derived from an EMBL/GenBank/DDBJ whole genome shotgun (WGS) entry which is preliminary data.</text>
</comment>
<proteinExistence type="predicted"/>
<dbReference type="Proteomes" id="UP000298663">
    <property type="component" value="Unassembled WGS sequence"/>
</dbReference>